<organism evidence="2 3">
    <name type="scientific">Candidatus Thiodubiliella endoseptemdiera</name>
    <dbReference type="NCBI Taxonomy" id="2738886"/>
    <lineage>
        <taxon>Bacteria</taxon>
        <taxon>Pseudomonadati</taxon>
        <taxon>Pseudomonadota</taxon>
        <taxon>Gammaproteobacteria</taxon>
        <taxon>Candidatus Pseudothioglobaceae</taxon>
        <taxon>Candidatus Thiodubiliella</taxon>
    </lineage>
</organism>
<dbReference type="AlphaFoldDB" id="A0A853F547"/>
<name>A0A853F547_9GAMM</name>
<dbReference type="RefSeq" id="WP_369150030.1">
    <property type="nucleotide sequence ID" value="NZ_OZ156464.1"/>
</dbReference>
<dbReference type="Proteomes" id="UP000568751">
    <property type="component" value="Unassembled WGS sequence"/>
</dbReference>
<dbReference type="InterPro" id="IPR018673">
    <property type="entry name" value="DUF2141"/>
</dbReference>
<dbReference type="EMBL" id="JACCHT010000001">
    <property type="protein sequence ID" value="NYT27689.1"/>
    <property type="molecule type" value="Genomic_DNA"/>
</dbReference>
<accession>A0A853F547</accession>
<dbReference type="Pfam" id="PF09912">
    <property type="entry name" value="DUF2141"/>
    <property type="match status" value="1"/>
</dbReference>
<feature type="chain" id="PRO_5032810678" evidence="1">
    <location>
        <begin position="18"/>
        <end position="147"/>
    </location>
</feature>
<comment type="caution">
    <text evidence="2">The sequence shown here is derived from an EMBL/GenBank/DDBJ whole genome shotgun (WGS) entry which is preliminary data.</text>
</comment>
<gene>
    <name evidence="2" type="ORF">H0A76_07190</name>
</gene>
<keyword evidence="1" id="KW-0732">Signal</keyword>
<evidence type="ECO:0000256" key="1">
    <source>
        <dbReference type="SAM" id="SignalP"/>
    </source>
</evidence>
<protein>
    <submittedName>
        <fullName evidence="2">DUF2141 domain-containing protein</fullName>
    </submittedName>
</protein>
<evidence type="ECO:0000313" key="3">
    <source>
        <dbReference type="Proteomes" id="UP000568751"/>
    </source>
</evidence>
<evidence type="ECO:0000313" key="2">
    <source>
        <dbReference type="EMBL" id="NYT27689.1"/>
    </source>
</evidence>
<proteinExistence type="predicted"/>
<reference evidence="2 3" key="1">
    <citation type="submission" date="2020-05" db="EMBL/GenBank/DDBJ databases">
        <title>Horizontal transmission and recombination maintain forever young bacterial symbiont genomes.</title>
        <authorList>
            <person name="Russell S.L."/>
            <person name="Pepper-Tunick E."/>
            <person name="Svedberg J."/>
            <person name="Byrne A."/>
            <person name="Ruelas Castillo J."/>
            <person name="Vollmers C."/>
            <person name="Beinart R.A."/>
            <person name="Corbett-Detig R."/>
        </authorList>
    </citation>
    <scope>NUCLEOTIDE SEQUENCE [LARGE SCALE GENOMIC DNA]</scope>
    <source>
        <strain evidence="2">455</strain>
    </source>
</reference>
<sequence>MKKIIVLFGFLTSSVFAADLLIVMEGIESNEGNIELGLFSEKDKGNFPDGKVTIGLSIPAKKGSVSARISAPAGIYTATAFHDKNKDKELNKVFLLGIPLEPYGFSNDARAAFSAPSFSQAQFKLPESGMQINFEIIGHYADKTEQN</sequence>
<feature type="signal peptide" evidence="1">
    <location>
        <begin position="1"/>
        <end position="17"/>
    </location>
</feature>